<protein>
    <submittedName>
        <fullName evidence="3">LPP20 family lipoprotein</fullName>
    </submittedName>
</protein>
<dbReference type="Pfam" id="PF02169">
    <property type="entry name" value="LPP20"/>
    <property type="match status" value="1"/>
</dbReference>
<accession>A0ABV4M3F7</accession>
<dbReference type="RefSeq" id="WP_371729839.1">
    <property type="nucleotide sequence ID" value="NZ_JBGOOT010000002.1"/>
</dbReference>
<evidence type="ECO:0000259" key="2">
    <source>
        <dbReference type="Pfam" id="PF02169"/>
    </source>
</evidence>
<dbReference type="InterPro" id="IPR024952">
    <property type="entry name" value="LPP20-like_dom"/>
</dbReference>
<reference evidence="3 4" key="1">
    <citation type="submission" date="2024-06" db="EMBL/GenBank/DDBJ databases">
        <authorList>
            <person name="Steensen K."/>
            <person name="Seneca J."/>
            <person name="Bartlau N."/>
            <person name="Yu A.X."/>
            <person name="Polz M.F."/>
        </authorList>
    </citation>
    <scope>NUCLEOTIDE SEQUENCE [LARGE SCALE GENOMIC DNA]</scope>
    <source>
        <strain evidence="3 4">FF146</strain>
    </source>
</reference>
<dbReference type="Gene3D" id="3.10.28.20">
    <property type="entry name" value="Acetamidase/Formamidase-like domains"/>
    <property type="match status" value="1"/>
</dbReference>
<keyword evidence="4" id="KW-1185">Reference proteome</keyword>
<proteinExistence type="predicted"/>
<feature type="chain" id="PRO_5045729355" evidence="1">
    <location>
        <begin position="18"/>
        <end position="316"/>
    </location>
</feature>
<comment type="caution">
    <text evidence="3">The sequence shown here is derived from an EMBL/GenBank/DDBJ whole genome shotgun (WGS) entry which is preliminary data.</text>
</comment>
<evidence type="ECO:0000313" key="3">
    <source>
        <dbReference type="EMBL" id="MEZ8194271.1"/>
    </source>
</evidence>
<feature type="signal peptide" evidence="1">
    <location>
        <begin position="1"/>
        <end position="17"/>
    </location>
</feature>
<keyword evidence="3" id="KW-0449">Lipoprotein</keyword>
<organism evidence="3 4">
    <name type="scientific">Vibrio cortegadensis</name>
    <dbReference type="NCBI Taxonomy" id="1328770"/>
    <lineage>
        <taxon>Bacteria</taxon>
        <taxon>Pseudomonadati</taxon>
        <taxon>Pseudomonadota</taxon>
        <taxon>Gammaproteobacteria</taxon>
        <taxon>Vibrionales</taxon>
        <taxon>Vibrionaceae</taxon>
        <taxon>Vibrio</taxon>
    </lineage>
</organism>
<evidence type="ECO:0000256" key="1">
    <source>
        <dbReference type="SAM" id="SignalP"/>
    </source>
</evidence>
<evidence type="ECO:0000313" key="4">
    <source>
        <dbReference type="Proteomes" id="UP001569153"/>
    </source>
</evidence>
<dbReference type="EMBL" id="JBGOOT010000002">
    <property type="protein sequence ID" value="MEZ8194271.1"/>
    <property type="molecule type" value="Genomic_DNA"/>
</dbReference>
<name>A0ABV4M3F7_9VIBR</name>
<dbReference type="Proteomes" id="UP001569153">
    <property type="component" value="Unassembled WGS sequence"/>
</dbReference>
<feature type="domain" description="Lipoprotein LPP20-like" evidence="2">
    <location>
        <begin position="19"/>
        <end position="112"/>
    </location>
</feature>
<sequence>MKKLLLTLSLIPQIAFAVPSWVNNPPTEPEAITGTGMGESIEAAKKDAMRQIASTLSSTVTSSVSHSISTKNSQSQISSSSYANYISKSILIPEISWIKQGSDNDIFYVLGVVKKSDIIEKYDNHLTTKMKNYRNLLIKNELDLNEFLEISQGQEFKTTLLQAETISQYSDKLNTYYNELLTLIDKKNDFKNSHCFNIKNSPNSGYEKKILTPAIAEEMSKSGLSVRSDSQCETISFESSTVSGKKNGKRQAIITFNLHIGSPSLANRKFKLIGQSNKTKKQAMFNAINKFNLYFDNKNDLLDTLISEDDREVLIK</sequence>
<gene>
    <name evidence="3" type="ORF">ACED38_05135</name>
</gene>
<keyword evidence="1" id="KW-0732">Signal</keyword>